<dbReference type="PANTHER" id="PTHR24421:SF10">
    <property type="entry name" value="NITRATE_NITRITE SENSOR PROTEIN NARQ"/>
    <property type="match status" value="1"/>
</dbReference>
<proteinExistence type="predicted"/>
<keyword evidence="4" id="KW-0808">Transferase</keyword>
<dbReference type="SUPFAM" id="SSF55874">
    <property type="entry name" value="ATPase domain of HSP90 chaperone/DNA topoisomerase II/histidine kinase"/>
    <property type="match status" value="1"/>
</dbReference>
<keyword evidence="9" id="KW-0812">Transmembrane</keyword>
<accession>A0A9W6QVG4</accession>
<dbReference type="GO" id="GO:0000155">
    <property type="term" value="F:phosphorelay sensor kinase activity"/>
    <property type="evidence" value="ECO:0007669"/>
    <property type="project" value="InterPro"/>
</dbReference>
<dbReference type="GO" id="GO:0046983">
    <property type="term" value="F:protein dimerization activity"/>
    <property type="evidence" value="ECO:0007669"/>
    <property type="project" value="InterPro"/>
</dbReference>
<keyword evidence="7" id="KW-0067">ATP-binding</keyword>
<keyword evidence="13" id="KW-1185">Reference proteome</keyword>
<keyword evidence="9" id="KW-1133">Transmembrane helix</keyword>
<reference evidence="12" key="1">
    <citation type="submission" date="2023-03" db="EMBL/GenBank/DDBJ databases">
        <title>Amycolatopsis taiwanensis NBRC 103393.</title>
        <authorList>
            <person name="Ichikawa N."/>
            <person name="Sato H."/>
            <person name="Tonouchi N."/>
        </authorList>
    </citation>
    <scope>NUCLEOTIDE SEQUENCE</scope>
    <source>
        <strain evidence="12">NBRC 103393</strain>
    </source>
</reference>
<keyword evidence="9" id="KW-0472">Membrane</keyword>
<dbReference type="Pfam" id="PF07730">
    <property type="entry name" value="HisKA_3"/>
    <property type="match status" value="1"/>
</dbReference>
<evidence type="ECO:0000256" key="8">
    <source>
        <dbReference type="ARBA" id="ARBA00023012"/>
    </source>
</evidence>
<name>A0A9W6QVG4_9PSEU</name>
<keyword evidence="6 12" id="KW-0418">Kinase</keyword>
<dbReference type="Gene3D" id="1.20.5.1930">
    <property type="match status" value="1"/>
</dbReference>
<evidence type="ECO:0000256" key="5">
    <source>
        <dbReference type="ARBA" id="ARBA00022741"/>
    </source>
</evidence>
<keyword evidence="3" id="KW-0597">Phosphoprotein</keyword>
<evidence type="ECO:0000313" key="13">
    <source>
        <dbReference type="Proteomes" id="UP001165136"/>
    </source>
</evidence>
<feature type="transmembrane region" description="Helical" evidence="9">
    <location>
        <begin position="92"/>
        <end position="108"/>
    </location>
</feature>
<dbReference type="EMBL" id="BSTI01000003">
    <property type="protein sequence ID" value="GLY64781.1"/>
    <property type="molecule type" value="Genomic_DNA"/>
</dbReference>
<dbReference type="PANTHER" id="PTHR24421">
    <property type="entry name" value="NITRATE/NITRITE SENSOR PROTEIN NARX-RELATED"/>
    <property type="match status" value="1"/>
</dbReference>
<dbReference type="Proteomes" id="UP001165136">
    <property type="component" value="Unassembled WGS sequence"/>
</dbReference>
<keyword evidence="5" id="KW-0547">Nucleotide-binding</keyword>
<evidence type="ECO:0000259" key="10">
    <source>
        <dbReference type="Pfam" id="PF02518"/>
    </source>
</evidence>
<evidence type="ECO:0000256" key="4">
    <source>
        <dbReference type="ARBA" id="ARBA00022679"/>
    </source>
</evidence>
<evidence type="ECO:0000313" key="12">
    <source>
        <dbReference type="EMBL" id="GLY64781.1"/>
    </source>
</evidence>
<organism evidence="12 13">
    <name type="scientific">Amycolatopsis taiwanensis</name>
    <dbReference type="NCBI Taxonomy" id="342230"/>
    <lineage>
        <taxon>Bacteria</taxon>
        <taxon>Bacillati</taxon>
        <taxon>Actinomycetota</taxon>
        <taxon>Actinomycetes</taxon>
        <taxon>Pseudonocardiales</taxon>
        <taxon>Pseudonocardiaceae</taxon>
        <taxon>Amycolatopsis</taxon>
    </lineage>
</organism>
<gene>
    <name evidence="12" type="ORF">Atai01_14000</name>
</gene>
<keyword evidence="8" id="KW-0902">Two-component regulatory system</keyword>
<dbReference type="Pfam" id="PF02518">
    <property type="entry name" value="HATPase_c"/>
    <property type="match status" value="1"/>
</dbReference>
<evidence type="ECO:0000256" key="6">
    <source>
        <dbReference type="ARBA" id="ARBA00022777"/>
    </source>
</evidence>
<feature type="transmembrane region" description="Helical" evidence="9">
    <location>
        <begin position="120"/>
        <end position="141"/>
    </location>
</feature>
<dbReference type="RefSeq" id="WP_285486274.1">
    <property type="nucleotide sequence ID" value="NZ_BSTI01000003.1"/>
</dbReference>
<dbReference type="InterPro" id="IPR036890">
    <property type="entry name" value="HATPase_C_sf"/>
</dbReference>
<dbReference type="AlphaFoldDB" id="A0A9W6QVG4"/>
<evidence type="ECO:0000256" key="2">
    <source>
        <dbReference type="ARBA" id="ARBA00012438"/>
    </source>
</evidence>
<dbReference type="InterPro" id="IPR050482">
    <property type="entry name" value="Sensor_HK_TwoCompSys"/>
</dbReference>
<protein>
    <recommendedName>
        <fullName evidence="2">histidine kinase</fullName>
        <ecNumber evidence="2">2.7.13.3</ecNumber>
    </recommendedName>
</protein>
<feature type="domain" description="Histidine kinase/HSP90-like ATPase" evidence="10">
    <location>
        <begin position="277"/>
        <end position="367"/>
    </location>
</feature>
<dbReference type="Gene3D" id="3.30.565.10">
    <property type="entry name" value="Histidine kinase-like ATPase, C-terminal domain"/>
    <property type="match status" value="1"/>
</dbReference>
<dbReference type="GO" id="GO:0005524">
    <property type="term" value="F:ATP binding"/>
    <property type="evidence" value="ECO:0007669"/>
    <property type="project" value="UniProtKB-KW"/>
</dbReference>
<feature type="domain" description="Signal transduction histidine kinase subgroup 3 dimerisation and phosphoacceptor" evidence="11">
    <location>
        <begin position="173"/>
        <end position="234"/>
    </location>
</feature>
<evidence type="ECO:0000256" key="7">
    <source>
        <dbReference type="ARBA" id="ARBA00022840"/>
    </source>
</evidence>
<comment type="catalytic activity">
    <reaction evidence="1">
        <text>ATP + protein L-histidine = ADP + protein N-phospho-L-histidine.</text>
        <dbReference type="EC" id="2.7.13.3"/>
    </reaction>
</comment>
<dbReference type="EC" id="2.7.13.3" evidence="2"/>
<evidence type="ECO:0000256" key="3">
    <source>
        <dbReference type="ARBA" id="ARBA00022553"/>
    </source>
</evidence>
<feature type="transmembrane region" description="Helical" evidence="9">
    <location>
        <begin position="57"/>
        <end position="80"/>
    </location>
</feature>
<evidence type="ECO:0000259" key="11">
    <source>
        <dbReference type="Pfam" id="PF07730"/>
    </source>
</evidence>
<dbReference type="CDD" id="cd16917">
    <property type="entry name" value="HATPase_UhpB-NarQ-NarX-like"/>
    <property type="match status" value="1"/>
</dbReference>
<evidence type="ECO:0000256" key="9">
    <source>
        <dbReference type="SAM" id="Phobius"/>
    </source>
</evidence>
<sequence length="368" mass="39345">MRLILPTAWHPAAVDAGLIAVATADVVLHVIPQWPVAKTVSGGVALLALLMRRHHRYLAFMFTVPALIMTSIATPALIALYTVARHARDRRVVVLCAVTVAVADGIPSPLDFHGHGSRDLLITVIYSTLLGAAPAFLGQLVQARADLTARLRDVVEARERSERLAAQTVLATERAQLAREMHDVVSHQVSLIAVQAAALQVSAKPTDAAAAGTIRELAVKTLNELRHMINILQASASRATPLAPQPTLTNLHALVTDSGLDATLHGQLREDLDAATQRAIYRTVQEGLTNARKHAPGAPVDVELWHDRSVVGVTVTNGPPTRQALSLPSAGHGLIGLRERAELLHGTLTTERTGDGGFRISLHLPITK</sequence>
<comment type="caution">
    <text evidence="12">The sequence shown here is derived from an EMBL/GenBank/DDBJ whole genome shotgun (WGS) entry which is preliminary data.</text>
</comment>
<dbReference type="GO" id="GO:0016020">
    <property type="term" value="C:membrane"/>
    <property type="evidence" value="ECO:0007669"/>
    <property type="project" value="InterPro"/>
</dbReference>
<dbReference type="InterPro" id="IPR003594">
    <property type="entry name" value="HATPase_dom"/>
</dbReference>
<dbReference type="InterPro" id="IPR011712">
    <property type="entry name" value="Sig_transdc_His_kin_sub3_dim/P"/>
</dbReference>
<evidence type="ECO:0000256" key="1">
    <source>
        <dbReference type="ARBA" id="ARBA00000085"/>
    </source>
</evidence>